<evidence type="ECO:0000256" key="2">
    <source>
        <dbReference type="PROSITE-ProRule" id="PRU00335"/>
    </source>
</evidence>
<evidence type="ECO:0000313" key="4">
    <source>
        <dbReference type="EMBL" id="MDP4098828.1"/>
    </source>
</evidence>
<dbReference type="InterPro" id="IPR001647">
    <property type="entry name" value="HTH_TetR"/>
</dbReference>
<reference evidence="4 5" key="1">
    <citation type="submission" date="2022-10" db="EMBL/GenBank/DDBJ databases">
        <title>Paenibacillus description and whole genome data of maize root bacterial community.</title>
        <authorList>
            <person name="Marton D."/>
            <person name="Farkas M."/>
            <person name="Cserhati M."/>
        </authorList>
    </citation>
    <scope>NUCLEOTIDE SEQUENCE [LARGE SCALE GENOMIC DNA]</scope>
    <source>
        <strain evidence="4 5">P96</strain>
    </source>
</reference>
<protein>
    <submittedName>
        <fullName evidence="4">TetR/AcrR family transcriptional regulator</fullName>
    </submittedName>
</protein>
<dbReference type="EMBL" id="JAPCKK010000030">
    <property type="protein sequence ID" value="MDP4098828.1"/>
    <property type="molecule type" value="Genomic_DNA"/>
</dbReference>
<dbReference type="Proteomes" id="UP001241848">
    <property type="component" value="Unassembled WGS sequence"/>
</dbReference>
<proteinExistence type="predicted"/>
<evidence type="ECO:0000313" key="5">
    <source>
        <dbReference type="Proteomes" id="UP001241848"/>
    </source>
</evidence>
<accession>A0ABT9FVT4</accession>
<comment type="caution">
    <text evidence="4">The sequence shown here is derived from an EMBL/GenBank/DDBJ whole genome shotgun (WGS) entry which is preliminary data.</text>
</comment>
<keyword evidence="5" id="KW-1185">Reference proteome</keyword>
<feature type="domain" description="HTH tetR-type" evidence="3">
    <location>
        <begin position="5"/>
        <end position="65"/>
    </location>
</feature>
<dbReference type="RefSeq" id="WP_305756438.1">
    <property type="nucleotide sequence ID" value="NZ_JAPCKK010000030.1"/>
</dbReference>
<dbReference type="PANTHER" id="PTHR30055:SF200">
    <property type="entry name" value="HTH-TYPE TRANSCRIPTIONAL REPRESSOR BDCR"/>
    <property type="match status" value="1"/>
</dbReference>
<dbReference type="PROSITE" id="PS50977">
    <property type="entry name" value="HTH_TETR_2"/>
    <property type="match status" value="1"/>
</dbReference>
<sequence length="188" mass="21225">MSARPSSRQRLLDVASDLFYREGIRAISMDAIVEKSGVSKATLYRHFPSKDDLIAAYLEAHEHHIWEHFDEAILKHEGSPKAELTSLVDAVVELFKPEYYRGCPFLNAFAEFSNANHPAHRLALDYNLALRAKILQICQKAGKMDESWPEQLLLVINGAYSSIPVLGLTKSANQLKKIAVQMINQYLD</sequence>
<dbReference type="Gene3D" id="1.10.357.10">
    <property type="entry name" value="Tetracycline Repressor, domain 2"/>
    <property type="match status" value="1"/>
</dbReference>
<evidence type="ECO:0000256" key="1">
    <source>
        <dbReference type="ARBA" id="ARBA00023125"/>
    </source>
</evidence>
<dbReference type="SUPFAM" id="SSF48498">
    <property type="entry name" value="Tetracyclin repressor-like, C-terminal domain"/>
    <property type="match status" value="1"/>
</dbReference>
<organism evidence="4 5">
    <name type="scientific">Paenibacillus zeirhizosphaerae</name>
    <dbReference type="NCBI Taxonomy" id="2987519"/>
    <lineage>
        <taxon>Bacteria</taxon>
        <taxon>Bacillati</taxon>
        <taxon>Bacillota</taxon>
        <taxon>Bacilli</taxon>
        <taxon>Bacillales</taxon>
        <taxon>Paenibacillaceae</taxon>
        <taxon>Paenibacillus</taxon>
    </lineage>
</organism>
<dbReference type="PRINTS" id="PR00455">
    <property type="entry name" value="HTHTETR"/>
</dbReference>
<name>A0ABT9FVT4_9BACL</name>
<keyword evidence="1 2" id="KW-0238">DNA-binding</keyword>
<dbReference type="InterPro" id="IPR036271">
    <property type="entry name" value="Tet_transcr_reg_TetR-rel_C_sf"/>
</dbReference>
<dbReference type="PANTHER" id="PTHR30055">
    <property type="entry name" value="HTH-TYPE TRANSCRIPTIONAL REGULATOR RUTR"/>
    <property type="match status" value="1"/>
</dbReference>
<feature type="DNA-binding region" description="H-T-H motif" evidence="2">
    <location>
        <begin position="28"/>
        <end position="47"/>
    </location>
</feature>
<gene>
    <name evidence="4" type="ORF">OIN60_19035</name>
</gene>
<dbReference type="InterPro" id="IPR050109">
    <property type="entry name" value="HTH-type_TetR-like_transc_reg"/>
</dbReference>
<evidence type="ECO:0000259" key="3">
    <source>
        <dbReference type="PROSITE" id="PS50977"/>
    </source>
</evidence>
<dbReference type="SUPFAM" id="SSF46689">
    <property type="entry name" value="Homeodomain-like"/>
    <property type="match status" value="1"/>
</dbReference>
<dbReference type="Pfam" id="PF00440">
    <property type="entry name" value="TetR_N"/>
    <property type="match status" value="1"/>
</dbReference>
<dbReference type="InterPro" id="IPR023772">
    <property type="entry name" value="DNA-bd_HTH_TetR-type_CS"/>
</dbReference>
<dbReference type="InterPro" id="IPR009057">
    <property type="entry name" value="Homeodomain-like_sf"/>
</dbReference>
<dbReference type="PROSITE" id="PS01081">
    <property type="entry name" value="HTH_TETR_1"/>
    <property type="match status" value="1"/>
</dbReference>